<gene>
    <name evidence="4" type="ORF">R5R35_007648</name>
</gene>
<evidence type="ECO:0000256" key="2">
    <source>
        <dbReference type="SAM" id="MobiDB-lite"/>
    </source>
</evidence>
<dbReference type="PANTHER" id="PTHR23509">
    <property type="entry name" value="PA-PL1 PHOSPHOLIPASE FAMILY"/>
    <property type="match status" value="1"/>
</dbReference>
<evidence type="ECO:0000313" key="5">
    <source>
        <dbReference type="Proteomes" id="UP001378592"/>
    </source>
</evidence>
<reference evidence="4 5" key="1">
    <citation type="submission" date="2024-03" db="EMBL/GenBank/DDBJ databases">
        <title>The genome assembly and annotation of the cricket Gryllus longicercus Weissman &amp; Gray.</title>
        <authorList>
            <person name="Szrajer S."/>
            <person name="Gray D."/>
            <person name="Ylla G."/>
        </authorList>
    </citation>
    <scope>NUCLEOTIDE SEQUENCE [LARGE SCALE GENOMIC DNA]</scope>
    <source>
        <strain evidence="4">DAG 2021-001</strain>
        <tissue evidence="4">Whole body minus gut</tissue>
    </source>
</reference>
<feature type="region of interest" description="Disordered" evidence="2">
    <location>
        <begin position="618"/>
        <end position="642"/>
    </location>
</feature>
<dbReference type="EMBL" id="JAZDUA010000210">
    <property type="protein sequence ID" value="KAK7864130.1"/>
    <property type="molecule type" value="Genomic_DNA"/>
</dbReference>
<organism evidence="4 5">
    <name type="scientific">Gryllus longicercus</name>
    <dbReference type="NCBI Taxonomy" id="2509291"/>
    <lineage>
        <taxon>Eukaryota</taxon>
        <taxon>Metazoa</taxon>
        <taxon>Ecdysozoa</taxon>
        <taxon>Arthropoda</taxon>
        <taxon>Hexapoda</taxon>
        <taxon>Insecta</taxon>
        <taxon>Pterygota</taxon>
        <taxon>Neoptera</taxon>
        <taxon>Polyneoptera</taxon>
        <taxon>Orthoptera</taxon>
        <taxon>Ensifera</taxon>
        <taxon>Gryllidea</taxon>
        <taxon>Grylloidea</taxon>
        <taxon>Gryllidae</taxon>
        <taxon>Gryllinae</taxon>
        <taxon>Gryllus</taxon>
    </lineage>
</organism>
<evidence type="ECO:0000313" key="4">
    <source>
        <dbReference type="EMBL" id="KAK7864130.1"/>
    </source>
</evidence>
<comment type="caution">
    <text evidence="4">The sequence shown here is derived from an EMBL/GenBank/DDBJ whole genome shotgun (WGS) entry which is preliminary data.</text>
</comment>
<dbReference type="PROSITE" id="PS51043">
    <property type="entry name" value="DDHD"/>
    <property type="match status" value="1"/>
</dbReference>
<feature type="region of interest" description="Disordered" evidence="2">
    <location>
        <begin position="476"/>
        <end position="495"/>
    </location>
</feature>
<comment type="similarity">
    <text evidence="1">Belongs to the PA-PLA1 family.</text>
</comment>
<evidence type="ECO:0000256" key="1">
    <source>
        <dbReference type="ARBA" id="ARBA00038464"/>
    </source>
</evidence>
<protein>
    <recommendedName>
        <fullName evidence="3">DDHD domain-containing protein</fullName>
    </recommendedName>
</protein>
<evidence type="ECO:0000259" key="3">
    <source>
        <dbReference type="PROSITE" id="PS51043"/>
    </source>
</evidence>
<dbReference type="InterPro" id="IPR004177">
    <property type="entry name" value="DDHD_dom"/>
</dbReference>
<dbReference type="PANTHER" id="PTHR23509:SF48">
    <property type="entry name" value="INTRACELLULAR PHOSPHOLIPASE A1"/>
    <property type="match status" value="1"/>
</dbReference>
<keyword evidence="5" id="KW-1185">Reference proteome</keyword>
<dbReference type="AlphaFoldDB" id="A0AAN9VFX7"/>
<accession>A0AAN9VFX7</accession>
<dbReference type="SMART" id="SM01127">
    <property type="entry name" value="DDHD"/>
    <property type="match status" value="1"/>
</dbReference>
<dbReference type="GO" id="GO:0046872">
    <property type="term" value="F:metal ion binding"/>
    <property type="evidence" value="ECO:0007669"/>
    <property type="project" value="InterPro"/>
</dbReference>
<feature type="domain" description="DDHD" evidence="3">
    <location>
        <begin position="501"/>
        <end position="714"/>
    </location>
</feature>
<dbReference type="Pfam" id="PF02862">
    <property type="entry name" value="DDHD"/>
    <property type="match status" value="1"/>
</dbReference>
<dbReference type="Proteomes" id="UP001378592">
    <property type="component" value="Unassembled WGS sequence"/>
</dbReference>
<dbReference type="GO" id="GO:0005737">
    <property type="term" value="C:cytoplasm"/>
    <property type="evidence" value="ECO:0007669"/>
    <property type="project" value="TreeGrafter"/>
</dbReference>
<dbReference type="InterPro" id="IPR058055">
    <property type="entry name" value="PA-PLA1"/>
</dbReference>
<sequence length="734" mass="82956">MNIPPEKGRLPSPFQLDEELSNLSIRNDGGIEYTDENPEDALYMKLYDPSAQLETGVNSINSGNLSGTWEYVSPDSKNLDSIVDELGPEDVRWFYKSESDKRWLEFSGYDSLRIEFKYRQLYQEWHFYSNQDSWTEYPQKEADNTESALNFDKPSGVEADSRQAGIGVLSDTEHRIVVRGGMYEVDLHEWKCCSIYWPGEECGITRGNWFYDGTWQPLEVEQSNKMEMFHLEHFYGHKLSDYHVDPNSKIPKTVLHTLSFPEFHVDWYSPTEVYLYSEATPSKLVRTFTQKLGFQKSTGYRLYRGYKEHATQTDRPVDINHLVFVIHGIGQKMDTGRIIRNTSSFRDCVTWLKQKYFSTMAHRAEFFPVEWRSSLTLDGDVVDAITPHKLLGLRQLLNASAMDIMYYTSPLYGSEVQQGLSAELNRLYTMFTQRNPYFTANGGKVSVVAHSLGCVIVYDIVTGWRPDSWIFLTPSSGSTTTSEKHHGSGKLSDTSSNESRLLFQIENMFCLGSPLSVFLALRWRNPERNILPASLCQRFYNVFHPSDPVAYRMEPLIVREYSRIAPIQIQAYHAGIHPSYDSLPLEPLVLDPASLSLSSTAAAANMAATAGASAVATSSLKKESESDSETPTPSGTPSKERGWSLWGLMRSSWKAQDGSGSPQCDPLSGGLQHRLDFVLRESNLGGSYLSALTSHTAYWSNYDVAYFVLTRLFPDLEGDTETISTPASPEAGPK</sequence>
<name>A0AAN9VFX7_9ORTH</name>
<dbReference type="GO" id="GO:0004620">
    <property type="term" value="F:phospholipase activity"/>
    <property type="evidence" value="ECO:0007669"/>
    <property type="project" value="TreeGrafter"/>
</dbReference>
<proteinExistence type="inferred from homology"/>